<sequence length="503" mass="55676">MADTVVLEMHNIDKQFPGVHALKNVHFDVRKGEIHALVGQNGAGKSTLLKILAGIYHPDEGAISINGNNYDRWTPHQIMGMGVSFIYQELNLFQDLSVAQNLFIGREPTRVPGVIYRNEMRARAEKALARLDATDIPVDTLVKDLSAAKQQIVAIAKAFDQNPSLIVLDEPTSRLGLEDSEKLFAILNKMRDQGLSIIYVSHRLGEIYRISDRITVLRDGCLIKTDDAKSITPRQLVQYMVGEDVLTKKYKQKDKCGDVLLKTESLVGDGFQNVNFDLHAGEVLGLVGAVGAGKTEMVRVLFGIDLFESGMISVQGNKITRNKPQKAIANGMALCPEDRKYQGLVLENSIRENITISSLNKVKTSFWLVDRKSEKETVNAMVSRLRIATPSIDKKARELSGGNQQKVVLAKWLCTDSCIFIFDEPTVGVDIQGKSEIYDLMHELANNGAGVLFVTSDIEEGLQVSDRLLVMYKGSIIKELDPHCSSLEEASLFAMGGNLNEKE</sequence>
<dbReference type="Proteomes" id="UP000256388">
    <property type="component" value="Unassembled WGS sequence"/>
</dbReference>
<dbReference type="Gene3D" id="3.40.50.300">
    <property type="entry name" value="P-loop containing nucleotide triphosphate hydrolases"/>
    <property type="match status" value="2"/>
</dbReference>
<dbReference type="OrthoDB" id="9771863at2"/>
<evidence type="ECO:0000256" key="6">
    <source>
        <dbReference type="ARBA" id="ARBA00022840"/>
    </source>
</evidence>
<dbReference type="SMART" id="SM00382">
    <property type="entry name" value="AAA"/>
    <property type="match status" value="2"/>
</dbReference>
<dbReference type="CDD" id="cd03216">
    <property type="entry name" value="ABC_Carb_Monos_I"/>
    <property type="match status" value="1"/>
</dbReference>
<evidence type="ECO:0000256" key="5">
    <source>
        <dbReference type="ARBA" id="ARBA00022741"/>
    </source>
</evidence>
<keyword evidence="5" id="KW-0547">Nucleotide-binding</keyword>
<proteinExistence type="predicted"/>
<feature type="domain" description="ABC transporter" evidence="9">
    <location>
        <begin position="254"/>
        <end position="498"/>
    </location>
</feature>
<dbReference type="InterPro" id="IPR003593">
    <property type="entry name" value="AAA+_ATPase"/>
</dbReference>
<dbReference type="PANTHER" id="PTHR43790:SF9">
    <property type="entry name" value="GALACTOFURANOSE TRANSPORTER ATP-BINDING PROTEIN YTFR"/>
    <property type="match status" value="1"/>
</dbReference>
<dbReference type="InterPro" id="IPR003439">
    <property type="entry name" value="ABC_transporter-like_ATP-bd"/>
</dbReference>
<keyword evidence="3" id="KW-1003">Cell membrane</keyword>
<evidence type="ECO:0000256" key="1">
    <source>
        <dbReference type="ARBA" id="ARBA00004202"/>
    </source>
</evidence>
<dbReference type="Pfam" id="PF00005">
    <property type="entry name" value="ABC_tran"/>
    <property type="match status" value="2"/>
</dbReference>
<dbReference type="SUPFAM" id="SSF52540">
    <property type="entry name" value="P-loop containing nucleoside triphosphate hydrolases"/>
    <property type="match status" value="2"/>
</dbReference>
<dbReference type="RefSeq" id="WP_126440520.1">
    <property type="nucleotide sequence ID" value="NZ_AP018437.1"/>
</dbReference>
<dbReference type="GO" id="GO:0005524">
    <property type="term" value="F:ATP binding"/>
    <property type="evidence" value="ECO:0007669"/>
    <property type="project" value="UniProtKB-KW"/>
</dbReference>
<dbReference type="InterPro" id="IPR027417">
    <property type="entry name" value="P-loop_NTPase"/>
</dbReference>
<accession>A0A347ZUN0</accession>
<dbReference type="EMBL" id="QUMS01000001">
    <property type="protein sequence ID" value="REG10403.1"/>
    <property type="molecule type" value="Genomic_DNA"/>
</dbReference>
<evidence type="ECO:0000256" key="7">
    <source>
        <dbReference type="ARBA" id="ARBA00022967"/>
    </source>
</evidence>
<comment type="subcellular location">
    <subcellularLocation>
        <location evidence="1">Cell membrane</location>
        <topology evidence="1">Peripheral membrane protein</topology>
    </subcellularLocation>
</comment>
<keyword evidence="7" id="KW-1278">Translocase</keyword>
<protein>
    <submittedName>
        <fullName evidence="10">Ribose transport system ATP-binding protein</fullName>
    </submittedName>
</protein>
<dbReference type="GO" id="GO:0016887">
    <property type="term" value="F:ATP hydrolysis activity"/>
    <property type="evidence" value="ECO:0007669"/>
    <property type="project" value="InterPro"/>
</dbReference>
<feature type="domain" description="ABC transporter" evidence="9">
    <location>
        <begin position="7"/>
        <end position="244"/>
    </location>
</feature>
<organism evidence="10 11">
    <name type="scientific">Pelolinea submarina</name>
    <dbReference type="NCBI Taxonomy" id="913107"/>
    <lineage>
        <taxon>Bacteria</taxon>
        <taxon>Bacillati</taxon>
        <taxon>Chloroflexota</taxon>
        <taxon>Anaerolineae</taxon>
        <taxon>Anaerolineales</taxon>
        <taxon>Anaerolineaceae</taxon>
        <taxon>Pelolinea</taxon>
    </lineage>
</organism>
<evidence type="ECO:0000256" key="4">
    <source>
        <dbReference type="ARBA" id="ARBA00022737"/>
    </source>
</evidence>
<dbReference type="FunFam" id="3.40.50.300:FF:000127">
    <property type="entry name" value="Ribose import ATP-binding protein RbsA"/>
    <property type="match status" value="1"/>
</dbReference>
<evidence type="ECO:0000256" key="3">
    <source>
        <dbReference type="ARBA" id="ARBA00022475"/>
    </source>
</evidence>
<comment type="caution">
    <text evidence="10">The sequence shown here is derived from an EMBL/GenBank/DDBJ whole genome shotgun (WGS) entry which is preliminary data.</text>
</comment>
<dbReference type="AlphaFoldDB" id="A0A347ZUN0"/>
<evidence type="ECO:0000259" key="9">
    <source>
        <dbReference type="PROSITE" id="PS50893"/>
    </source>
</evidence>
<dbReference type="InterPro" id="IPR017871">
    <property type="entry name" value="ABC_transporter-like_CS"/>
</dbReference>
<dbReference type="PROSITE" id="PS00211">
    <property type="entry name" value="ABC_TRANSPORTER_1"/>
    <property type="match status" value="1"/>
</dbReference>
<dbReference type="GO" id="GO:0005886">
    <property type="term" value="C:plasma membrane"/>
    <property type="evidence" value="ECO:0007669"/>
    <property type="project" value="UniProtKB-SubCell"/>
</dbReference>
<gene>
    <name evidence="10" type="ORF">DFR64_0261</name>
</gene>
<dbReference type="PANTHER" id="PTHR43790">
    <property type="entry name" value="CARBOHYDRATE TRANSPORT ATP-BINDING PROTEIN MG119-RELATED"/>
    <property type="match status" value="1"/>
</dbReference>
<evidence type="ECO:0000256" key="2">
    <source>
        <dbReference type="ARBA" id="ARBA00022448"/>
    </source>
</evidence>
<keyword evidence="4" id="KW-0677">Repeat</keyword>
<evidence type="ECO:0000313" key="11">
    <source>
        <dbReference type="Proteomes" id="UP000256388"/>
    </source>
</evidence>
<name>A0A347ZUN0_9CHLR</name>
<evidence type="ECO:0000313" key="10">
    <source>
        <dbReference type="EMBL" id="REG10403.1"/>
    </source>
</evidence>
<dbReference type="CDD" id="cd03215">
    <property type="entry name" value="ABC_Carb_Monos_II"/>
    <property type="match status" value="1"/>
</dbReference>
<reference evidence="10 11" key="1">
    <citation type="submission" date="2018-08" db="EMBL/GenBank/DDBJ databases">
        <title>Genomic Encyclopedia of Type Strains, Phase IV (KMG-IV): sequencing the most valuable type-strain genomes for metagenomic binning, comparative biology and taxonomic classification.</title>
        <authorList>
            <person name="Goeker M."/>
        </authorList>
    </citation>
    <scope>NUCLEOTIDE SEQUENCE [LARGE SCALE GENOMIC DNA]</scope>
    <source>
        <strain evidence="10 11">DSM 23923</strain>
    </source>
</reference>
<keyword evidence="2" id="KW-0813">Transport</keyword>
<dbReference type="InterPro" id="IPR050107">
    <property type="entry name" value="ABC_carbohydrate_import_ATPase"/>
</dbReference>
<keyword evidence="11" id="KW-1185">Reference proteome</keyword>
<evidence type="ECO:0000256" key="8">
    <source>
        <dbReference type="ARBA" id="ARBA00023136"/>
    </source>
</evidence>
<dbReference type="PROSITE" id="PS50893">
    <property type="entry name" value="ABC_TRANSPORTER_2"/>
    <property type="match status" value="2"/>
</dbReference>
<keyword evidence="6 10" id="KW-0067">ATP-binding</keyword>
<keyword evidence="8" id="KW-0472">Membrane</keyword>